<evidence type="ECO:0000313" key="1">
    <source>
        <dbReference type="EMBL" id="KUG26263.1"/>
    </source>
</evidence>
<reference evidence="1" key="1">
    <citation type="journal article" date="2015" name="Proc. Natl. Acad. Sci. U.S.A.">
        <title>Networks of energetic and metabolic interactions define dynamics in microbial communities.</title>
        <authorList>
            <person name="Embree M."/>
            <person name="Liu J.K."/>
            <person name="Al-Bassam M.M."/>
            <person name="Zengler K."/>
        </authorList>
    </citation>
    <scope>NUCLEOTIDE SEQUENCE</scope>
</reference>
<accession>A0A0W8FZC3</accession>
<gene>
    <name evidence="1" type="ORF">ASZ90_003904</name>
</gene>
<organism evidence="1">
    <name type="scientific">hydrocarbon metagenome</name>
    <dbReference type="NCBI Taxonomy" id="938273"/>
    <lineage>
        <taxon>unclassified sequences</taxon>
        <taxon>metagenomes</taxon>
        <taxon>ecological metagenomes</taxon>
    </lineage>
</organism>
<proteinExistence type="predicted"/>
<dbReference type="AlphaFoldDB" id="A0A0W8FZC3"/>
<comment type="caution">
    <text evidence="1">The sequence shown here is derived from an EMBL/GenBank/DDBJ whole genome shotgun (WGS) entry which is preliminary data.</text>
</comment>
<dbReference type="EMBL" id="LNQE01000498">
    <property type="protein sequence ID" value="KUG26263.1"/>
    <property type="molecule type" value="Genomic_DNA"/>
</dbReference>
<protein>
    <submittedName>
        <fullName evidence="1">Uncharacterized protein</fullName>
    </submittedName>
</protein>
<sequence length="111" mass="13053">MLETILNIYLVIENDLVTAFRAKAYQLTGSDEEKIDFLKRNAKQDFNSALLFESPVDKYGRFMSYKRFAKLEKQGMHYRLFEEIFSEFDVPDKPLVCVTPIVDGEFYGEEF</sequence>
<name>A0A0W8FZC3_9ZZZZ</name>